<reference evidence="1 3" key="1">
    <citation type="submission" date="2015-01" db="EMBL/GenBank/DDBJ databases">
        <title>Genome of Flavobacterium hibernum DSM 12611.</title>
        <authorList>
            <person name="Stropko S.J."/>
            <person name="Pipes S.E."/>
            <person name="Newman J.D."/>
        </authorList>
    </citation>
    <scope>NUCLEOTIDE SEQUENCE [LARGE SCALE GENOMIC DNA]</scope>
    <source>
        <strain evidence="1 3">DSM 12611</strain>
    </source>
</reference>
<dbReference type="Proteomes" id="UP000198302">
    <property type="component" value="Unassembled WGS sequence"/>
</dbReference>
<organism evidence="1 3">
    <name type="scientific">Flavobacterium hibernum</name>
    <dbReference type="NCBI Taxonomy" id="37752"/>
    <lineage>
        <taxon>Bacteria</taxon>
        <taxon>Pseudomonadati</taxon>
        <taxon>Bacteroidota</taxon>
        <taxon>Flavobacteriia</taxon>
        <taxon>Flavobacteriales</taxon>
        <taxon>Flavobacteriaceae</taxon>
        <taxon>Flavobacterium</taxon>
    </lineage>
</organism>
<accession>A0A0D0EVM0</accession>
<evidence type="ECO:0000313" key="2">
    <source>
        <dbReference type="EMBL" id="OXA85212.1"/>
    </source>
</evidence>
<dbReference type="EMBL" id="JPRK01000021">
    <property type="protein sequence ID" value="KIO50966.1"/>
    <property type="molecule type" value="Genomic_DNA"/>
</dbReference>
<gene>
    <name evidence="2" type="ORF">B0A73_17845</name>
    <name evidence="1" type="ORF">IW18_20505</name>
</gene>
<dbReference type="AlphaFoldDB" id="A0A0D0EVM0"/>
<name>A0A0D0EVM0_9FLAO</name>
<evidence type="ECO:0000313" key="4">
    <source>
        <dbReference type="Proteomes" id="UP000198302"/>
    </source>
</evidence>
<comment type="caution">
    <text evidence="1">The sequence shown here is derived from an EMBL/GenBank/DDBJ whole genome shotgun (WGS) entry which is preliminary data.</text>
</comment>
<proteinExistence type="predicted"/>
<protein>
    <submittedName>
        <fullName evidence="1">Uncharacterized protein</fullName>
    </submittedName>
</protein>
<sequence>MSNFNTECEQVVDDFIMSFDKIKGSNLNRIQLSNEYTALINDVTGKLGNIAIKHSIQDGNFGVLYIATFAYSSRCQRYLEQNI</sequence>
<evidence type="ECO:0000313" key="1">
    <source>
        <dbReference type="EMBL" id="KIO50966.1"/>
    </source>
</evidence>
<keyword evidence="4" id="KW-1185">Reference proteome</keyword>
<dbReference type="EMBL" id="MUGX01000026">
    <property type="protein sequence ID" value="OXA85212.1"/>
    <property type="molecule type" value="Genomic_DNA"/>
</dbReference>
<dbReference type="RefSeq" id="WP_041520038.1">
    <property type="nucleotide sequence ID" value="NZ_JPRK01000021.1"/>
</dbReference>
<evidence type="ECO:0000313" key="3">
    <source>
        <dbReference type="Proteomes" id="UP000032061"/>
    </source>
</evidence>
<reference evidence="2 4" key="2">
    <citation type="submission" date="2016-11" db="EMBL/GenBank/DDBJ databases">
        <title>Whole genomes of Flavobacteriaceae.</title>
        <authorList>
            <person name="Stine C."/>
            <person name="Li C."/>
            <person name="Tadesse D."/>
        </authorList>
    </citation>
    <scope>NUCLEOTIDE SEQUENCE [LARGE SCALE GENOMIC DNA]</scope>
    <source>
        <strain evidence="2 4">ATCC 51468</strain>
    </source>
</reference>
<dbReference type="Proteomes" id="UP000032061">
    <property type="component" value="Unassembled WGS sequence"/>
</dbReference>